<evidence type="ECO:0000313" key="3">
    <source>
        <dbReference type="Proteomes" id="UP000013827"/>
    </source>
</evidence>
<keyword evidence="3" id="KW-1185">Reference proteome</keyword>
<dbReference type="EnsemblProtists" id="EOD31892">
    <property type="protein sequence ID" value="EOD31892"/>
    <property type="gene ID" value="EMIHUDRAFT_253424"/>
</dbReference>
<sequence length="112" mass="11296">MTIGASGGSPLGGVRRGAATADAAGRAEELGRAEAEELGRAEAEEELGRAAHCARPPNTARPMSPNCSSGAALGRTAAATPPEDSAARSRQPSGVRTYRPCASNAALRRANL</sequence>
<name>A0A0D3K807_EMIH1</name>
<dbReference type="KEGG" id="ehx:EMIHUDRAFT_253424"/>
<feature type="compositionally biased region" description="Basic and acidic residues" evidence="1">
    <location>
        <begin position="25"/>
        <end position="49"/>
    </location>
</feature>
<dbReference type="RefSeq" id="XP_005784321.1">
    <property type="nucleotide sequence ID" value="XM_005784264.1"/>
</dbReference>
<dbReference type="GeneID" id="17277167"/>
<dbReference type="AlphaFoldDB" id="A0A0D3K807"/>
<protein>
    <submittedName>
        <fullName evidence="2">Uncharacterized protein</fullName>
    </submittedName>
</protein>
<dbReference type="PaxDb" id="2903-EOD31892"/>
<organism evidence="2 3">
    <name type="scientific">Emiliania huxleyi (strain CCMP1516)</name>
    <dbReference type="NCBI Taxonomy" id="280463"/>
    <lineage>
        <taxon>Eukaryota</taxon>
        <taxon>Haptista</taxon>
        <taxon>Haptophyta</taxon>
        <taxon>Prymnesiophyceae</taxon>
        <taxon>Isochrysidales</taxon>
        <taxon>Noelaerhabdaceae</taxon>
        <taxon>Emiliania</taxon>
    </lineage>
</organism>
<feature type="region of interest" description="Disordered" evidence="1">
    <location>
        <begin position="1"/>
        <end position="112"/>
    </location>
</feature>
<dbReference type="HOGENOM" id="CLU_2150645_0_0_1"/>
<accession>A0A0D3K807</accession>
<reference evidence="2" key="2">
    <citation type="submission" date="2024-10" db="UniProtKB">
        <authorList>
            <consortium name="EnsemblProtists"/>
        </authorList>
    </citation>
    <scope>IDENTIFICATION</scope>
</reference>
<dbReference type="Proteomes" id="UP000013827">
    <property type="component" value="Unassembled WGS sequence"/>
</dbReference>
<reference evidence="3" key="1">
    <citation type="journal article" date="2013" name="Nature">
        <title>Pan genome of the phytoplankton Emiliania underpins its global distribution.</title>
        <authorList>
            <person name="Read B.A."/>
            <person name="Kegel J."/>
            <person name="Klute M.J."/>
            <person name="Kuo A."/>
            <person name="Lefebvre S.C."/>
            <person name="Maumus F."/>
            <person name="Mayer C."/>
            <person name="Miller J."/>
            <person name="Monier A."/>
            <person name="Salamov A."/>
            <person name="Young J."/>
            <person name="Aguilar M."/>
            <person name="Claverie J.M."/>
            <person name="Frickenhaus S."/>
            <person name="Gonzalez K."/>
            <person name="Herman E.K."/>
            <person name="Lin Y.C."/>
            <person name="Napier J."/>
            <person name="Ogata H."/>
            <person name="Sarno A.F."/>
            <person name="Shmutz J."/>
            <person name="Schroeder D."/>
            <person name="de Vargas C."/>
            <person name="Verret F."/>
            <person name="von Dassow P."/>
            <person name="Valentin K."/>
            <person name="Van de Peer Y."/>
            <person name="Wheeler G."/>
            <person name="Dacks J.B."/>
            <person name="Delwiche C.F."/>
            <person name="Dyhrman S.T."/>
            <person name="Glockner G."/>
            <person name="John U."/>
            <person name="Richards T."/>
            <person name="Worden A.Z."/>
            <person name="Zhang X."/>
            <person name="Grigoriev I.V."/>
            <person name="Allen A.E."/>
            <person name="Bidle K."/>
            <person name="Borodovsky M."/>
            <person name="Bowler C."/>
            <person name="Brownlee C."/>
            <person name="Cock J.M."/>
            <person name="Elias M."/>
            <person name="Gladyshev V.N."/>
            <person name="Groth M."/>
            <person name="Guda C."/>
            <person name="Hadaegh A."/>
            <person name="Iglesias-Rodriguez M.D."/>
            <person name="Jenkins J."/>
            <person name="Jones B.M."/>
            <person name="Lawson T."/>
            <person name="Leese F."/>
            <person name="Lindquist E."/>
            <person name="Lobanov A."/>
            <person name="Lomsadze A."/>
            <person name="Malik S.B."/>
            <person name="Marsh M.E."/>
            <person name="Mackinder L."/>
            <person name="Mock T."/>
            <person name="Mueller-Roeber B."/>
            <person name="Pagarete A."/>
            <person name="Parker M."/>
            <person name="Probert I."/>
            <person name="Quesneville H."/>
            <person name="Raines C."/>
            <person name="Rensing S.A."/>
            <person name="Riano-Pachon D.M."/>
            <person name="Richier S."/>
            <person name="Rokitta S."/>
            <person name="Shiraiwa Y."/>
            <person name="Soanes D.M."/>
            <person name="van der Giezen M."/>
            <person name="Wahlund T.M."/>
            <person name="Williams B."/>
            <person name="Wilson W."/>
            <person name="Wolfe G."/>
            <person name="Wurch L.L."/>
        </authorList>
    </citation>
    <scope>NUCLEOTIDE SEQUENCE</scope>
</reference>
<proteinExistence type="predicted"/>
<evidence type="ECO:0000256" key="1">
    <source>
        <dbReference type="SAM" id="MobiDB-lite"/>
    </source>
</evidence>
<feature type="compositionally biased region" description="Gly residues" evidence="1">
    <location>
        <begin position="1"/>
        <end position="15"/>
    </location>
</feature>
<evidence type="ECO:0000313" key="2">
    <source>
        <dbReference type="EnsemblProtists" id="EOD31892"/>
    </source>
</evidence>